<protein>
    <recommendedName>
        <fullName evidence="2">Magnesium chelatase ChlI-like catalytic domain-containing protein</fullName>
    </recommendedName>
</protein>
<dbReference type="InterPro" id="IPR014721">
    <property type="entry name" value="Ribsml_uS5_D2-typ_fold_subgr"/>
</dbReference>
<gene>
    <name evidence="1" type="ORF">METZ01_LOCUS462079</name>
</gene>
<evidence type="ECO:0008006" key="2">
    <source>
        <dbReference type="Google" id="ProtNLM"/>
    </source>
</evidence>
<accession>A0A383APU4</accession>
<proteinExistence type="predicted"/>
<organism evidence="1">
    <name type="scientific">marine metagenome</name>
    <dbReference type="NCBI Taxonomy" id="408172"/>
    <lineage>
        <taxon>unclassified sequences</taxon>
        <taxon>metagenomes</taxon>
        <taxon>ecological metagenomes</taxon>
    </lineage>
</organism>
<sequence length="250" mass="27326">PYHDSISSVNPNNQTNPRERVIRRTLQDRSLTPINYNYLYMRGSDSCFTWMIRSLSMAIAHTYTRAILGVDSPLILVEADISNGLPQMQIVGMADGKMRQARERIKSAIKNAGFKLPDRKITINLSPADIPKDVSSFDLPIALAILKASQQIPDAPVEDYCSMGELALDGKMLLSPGILPASIACHEAKMKLIIPELNQAEGALLASPYLFSANHLTEAATDACTCCHLHNNGLPEIISPTAITLDQIKG</sequence>
<dbReference type="SUPFAM" id="SSF54211">
    <property type="entry name" value="Ribosomal protein S5 domain 2-like"/>
    <property type="match status" value="1"/>
</dbReference>
<dbReference type="Gene3D" id="3.30.230.10">
    <property type="match status" value="1"/>
</dbReference>
<dbReference type="Pfam" id="PF13541">
    <property type="entry name" value="ChlI"/>
    <property type="match status" value="1"/>
</dbReference>
<feature type="non-terminal residue" evidence="1">
    <location>
        <position position="1"/>
    </location>
</feature>
<evidence type="ECO:0000313" key="1">
    <source>
        <dbReference type="EMBL" id="SVE09225.1"/>
    </source>
</evidence>
<reference evidence="1" key="1">
    <citation type="submission" date="2018-05" db="EMBL/GenBank/DDBJ databases">
        <authorList>
            <person name="Lanie J.A."/>
            <person name="Ng W.-L."/>
            <person name="Kazmierczak K.M."/>
            <person name="Andrzejewski T.M."/>
            <person name="Davidsen T.M."/>
            <person name="Wayne K.J."/>
            <person name="Tettelin H."/>
            <person name="Glass J.I."/>
            <person name="Rusch D."/>
            <person name="Podicherti R."/>
            <person name="Tsui H.-C.T."/>
            <person name="Winkler M.E."/>
        </authorList>
    </citation>
    <scope>NUCLEOTIDE SEQUENCE</scope>
</reference>
<name>A0A383APU4_9ZZZZ</name>
<dbReference type="AlphaFoldDB" id="A0A383APU4"/>
<dbReference type="InterPro" id="IPR020568">
    <property type="entry name" value="Ribosomal_Su5_D2-typ_SF"/>
</dbReference>
<dbReference type="EMBL" id="UINC01193549">
    <property type="protein sequence ID" value="SVE09225.1"/>
    <property type="molecule type" value="Genomic_DNA"/>
</dbReference>
<feature type="non-terminal residue" evidence="1">
    <location>
        <position position="250"/>
    </location>
</feature>